<protein>
    <submittedName>
        <fullName evidence="2">(northern house mosquito) hypothetical protein</fullName>
    </submittedName>
</protein>
<keyword evidence="1" id="KW-1133">Transmembrane helix</keyword>
<proteinExistence type="predicted"/>
<organism evidence="2">
    <name type="scientific">Culex pipiens</name>
    <name type="common">House mosquito</name>
    <dbReference type="NCBI Taxonomy" id="7175"/>
    <lineage>
        <taxon>Eukaryota</taxon>
        <taxon>Metazoa</taxon>
        <taxon>Ecdysozoa</taxon>
        <taxon>Arthropoda</taxon>
        <taxon>Hexapoda</taxon>
        <taxon>Insecta</taxon>
        <taxon>Pterygota</taxon>
        <taxon>Neoptera</taxon>
        <taxon>Endopterygota</taxon>
        <taxon>Diptera</taxon>
        <taxon>Nematocera</taxon>
        <taxon>Culicoidea</taxon>
        <taxon>Culicidae</taxon>
        <taxon>Culicinae</taxon>
        <taxon>Culicini</taxon>
        <taxon>Culex</taxon>
        <taxon>Culex</taxon>
    </lineage>
</organism>
<evidence type="ECO:0000313" key="2">
    <source>
        <dbReference type="EMBL" id="CAG6459921.1"/>
    </source>
</evidence>
<evidence type="ECO:0000256" key="1">
    <source>
        <dbReference type="SAM" id="Phobius"/>
    </source>
</evidence>
<feature type="transmembrane region" description="Helical" evidence="1">
    <location>
        <begin position="57"/>
        <end position="76"/>
    </location>
</feature>
<keyword evidence="1" id="KW-0472">Membrane</keyword>
<dbReference type="AlphaFoldDB" id="A0A8D8ATR3"/>
<dbReference type="EMBL" id="HBUE01039005">
    <property type="protein sequence ID" value="CAG6459921.1"/>
    <property type="molecule type" value="Transcribed_RNA"/>
</dbReference>
<name>A0A8D8ATR3_CULPI</name>
<keyword evidence="1" id="KW-0812">Transmembrane</keyword>
<reference evidence="2" key="1">
    <citation type="submission" date="2021-05" db="EMBL/GenBank/DDBJ databases">
        <authorList>
            <person name="Alioto T."/>
            <person name="Alioto T."/>
            <person name="Gomez Garrido J."/>
        </authorList>
    </citation>
    <scope>NUCLEOTIDE SEQUENCE</scope>
</reference>
<accession>A0A8D8ATR3</accession>
<sequence length="124" mass="13739">MLIPRFVGRCGQSCQNGHFHHQYQNPRSLILMLSSLVWPSIGTPLRNLATPGFVARIFRWLSIILAGLPPLGLLLVPGQLLFGQLLLGLQAICFQVQVVVHFSASSDRMIFLDGLCGVYIGPKW</sequence>